<keyword evidence="2" id="KW-1185">Reference proteome</keyword>
<evidence type="ECO:0000313" key="2">
    <source>
        <dbReference type="Proteomes" id="UP001303046"/>
    </source>
</evidence>
<evidence type="ECO:0000313" key="1">
    <source>
        <dbReference type="EMBL" id="KAK6749899.1"/>
    </source>
</evidence>
<sequence>MAGLLSLRKSLLTTPACTPPQYPAHWALPIQTMDGMETDEKQSNLRLLRTSSILDQGDTCTTRHGDCLRLCTDNARTVSTSTDLHALLGPAERIKFQVIQVQETKSRRRDVRQMNDSTLVVRKERVPSQNGGCFVVRACRPSS</sequence>
<reference evidence="1 2" key="1">
    <citation type="submission" date="2023-08" db="EMBL/GenBank/DDBJ databases">
        <title>A Necator americanus chromosomal reference genome.</title>
        <authorList>
            <person name="Ilik V."/>
            <person name="Petrzelkova K.J."/>
            <person name="Pardy F."/>
            <person name="Fuh T."/>
            <person name="Niatou-Singa F.S."/>
            <person name="Gouil Q."/>
            <person name="Baker L."/>
            <person name="Ritchie M.E."/>
            <person name="Jex A.R."/>
            <person name="Gazzola D."/>
            <person name="Li H."/>
            <person name="Toshio Fujiwara R."/>
            <person name="Zhan B."/>
            <person name="Aroian R.V."/>
            <person name="Pafco B."/>
            <person name="Schwarz E.M."/>
        </authorList>
    </citation>
    <scope>NUCLEOTIDE SEQUENCE [LARGE SCALE GENOMIC DNA]</scope>
    <source>
        <strain evidence="1 2">Aroian</strain>
        <tissue evidence="1">Whole animal</tissue>
    </source>
</reference>
<protein>
    <submittedName>
        <fullName evidence="1">Uncharacterized protein</fullName>
    </submittedName>
</protein>
<name>A0ABR1DHE4_NECAM</name>
<comment type="caution">
    <text evidence="1">The sequence shown here is derived from an EMBL/GenBank/DDBJ whole genome shotgun (WGS) entry which is preliminary data.</text>
</comment>
<gene>
    <name evidence="1" type="primary">Necator_chrIV.g15407</name>
    <name evidence="1" type="ORF">RB195_002112</name>
</gene>
<dbReference type="Proteomes" id="UP001303046">
    <property type="component" value="Unassembled WGS sequence"/>
</dbReference>
<proteinExistence type="predicted"/>
<organism evidence="1 2">
    <name type="scientific">Necator americanus</name>
    <name type="common">Human hookworm</name>
    <dbReference type="NCBI Taxonomy" id="51031"/>
    <lineage>
        <taxon>Eukaryota</taxon>
        <taxon>Metazoa</taxon>
        <taxon>Ecdysozoa</taxon>
        <taxon>Nematoda</taxon>
        <taxon>Chromadorea</taxon>
        <taxon>Rhabditida</taxon>
        <taxon>Rhabditina</taxon>
        <taxon>Rhabditomorpha</taxon>
        <taxon>Strongyloidea</taxon>
        <taxon>Ancylostomatidae</taxon>
        <taxon>Bunostominae</taxon>
        <taxon>Necator</taxon>
    </lineage>
</organism>
<accession>A0ABR1DHE4</accession>
<dbReference type="EMBL" id="JAVFWL010000004">
    <property type="protein sequence ID" value="KAK6749899.1"/>
    <property type="molecule type" value="Genomic_DNA"/>
</dbReference>